<gene>
    <name evidence="3" type="ORF">S03H2_62167</name>
</gene>
<organism evidence="3">
    <name type="scientific">marine sediment metagenome</name>
    <dbReference type="NCBI Taxonomy" id="412755"/>
    <lineage>
        <taxon>unclassified sequences</taxon>
        <taxon>metagenomes</taxon>
        <taxon>ecological metagenomes</taxon>
    </lineage>
</organism>
<evidence type="ECO:0000259" key="2">
    <source>
        <dbReference type="Pfam" id="PF13751"/>
    </source>
</evidence>
<dbReference type="Pfam" id="PF13751">
    <property type="entry name" value="DDE_Tnp_1_6"/>
    <property type="match status" value="1"/>
</dbReference>
<feature type="region of interest" description="Disordered" evidence="1">
    <location>
        <begin position="1"/>
        <end position="30"/>
    </location>
</feature>
<comment type="caution">
    <text evidence="3">The sequence shown here is derived from an EMBL/GenBank/DDBJ whole genome shotgun (WGS) entry which is preliminary data.</text>
</comment>
<protein>
    <recommendedName>
        <fullName evidence="2">Transposase DDE domain-containing protein</fullName>
    </recommendedName>
</protein>
<proteinExistence type="predicted"/>
<feature type="domain" description="Transposase DDE" evidence="2">
    <location>
        <begin position="15"/>
        <end position="135"/>
    </location>
</feature>
<accession>X1J1U1</accession>
<evidence type="ECO:0000313" key="3">
    <source>
        <dbReference type="EMBL" id="GAH88661.1"/>
    </source>
</evidence>
<evidence type="ECO:0000256" key="1">
    <source>
        <dbReference type="SAM" id="MobiDB-lite"/>
    </source>
</evidence>
<name>X1J1U1_9ZZZZ</name>
<dbReference type="InterPro" id="IPR025668">
    <property type="entry name" value="Tnp_DDE_dom"/>
</dbReference>
<dbReference type="EMBL" id="BARU01040184">
    <property type="protein sequence ID" value="GAH88661.1"/>
    <property type="molecule type" value="Genomic_DNA"/>
</dbReference>
<dbReference type="AlphaFoldDB" id="X1J1U1"/>
<reference evidence="3" key="1">
    <citation type="journal article" date="2014" name="Front. Microbiol.">
        <title>High frequency of phylogenetically diverse reductive dehalogenase-homologous genes in deep subseafloor sedimentary metagenomes.</title>
        <authorList>
            <person name="Kawai M."/>
            <person name="Futagami T."/>
            <person name="Toyoda A."/>
            <person name="Takaki Y."/>
            <person name="Nishi S."/>
            <person name="Hori S."/>
            <person name="Arai W."/>
            <person name="Tsubouchi T."/>
            <person name="Morono Y."/>
            <person name="Uchiyama I."/>
            <person name="Ito T."/>
            <person name="Fujiyama A."/>
            <person name="Inagaki F."/>
            <person name="Takami H."/>
        </authorList>
    </citation>
    <scope>NUCLEOTIDE SEQUENCE</scope>
    <source>
        <strain evidence="3">Expedition CK06-06</strain>
    </source>
</reference>
<sequence length="201" mass="22062">ADFDVDPKGERTTRCPAGHEAASEKRDPGTGKVRAFFDGAGCDGCPHRDRCPAKPLRDGRRVLRTTVHVAVLARRRRYERTREFRKRYAERAGIEATNSELKRAHGLGRLRIRGLLRVRLAVYLKALACNVKRMVRHLAGEARKAGNAAAAAAKGAEAAADAASCVILHLLRSHGVVAAALVVRRPAVRARWRYSFRPAAA</sequence>
<feature type="compositionally biased region" description="Basic and acidic residues" evidence="1">
    <location>
        <begin position="1"/>
        <end position="13"/>
    </location>
</feature>
<feature type="non-terminal residue" evidence="3">
    <location>
        <position position="1"/>
    </location>
</feature>